<dbReference type="Proteomes" id="UP001229251">
    <property type="component" value="Unassembled WGS sequence"/>
</dbReference>
<name>A0AAJ1V1U8_9LACT</name>
<comment type="caution">
    <text evidence="3">The sequence shown here is derived from an EMBL/GenBank/DDBJ whole genome shotgun (WGS) entry which is preliminary data.</text>
</comment>
<dbReference type="Gene3D" id="3.40.50.10170">
    <property type="match status" value="1"/>
</dbReference>
<dbReference type="PANTHER" id="PTHR33434">
    <property type="entry name" value="DEGV DOMAIN-CONTAINING PROTEIN DR_1986-RELATED"/>
    <property type="match status" value="1"/>
</dbReference>
<dbReference type="InterPro" id="IPR050270">
    <property type="entry name" value="DegV_domain_contain"/>
</dbReference>
<evidence type="ECO:0000256" key="2">
    <source>
        <dbReference type="ARBA" id="ARBA00023121"/>
    </source>
</evidence>
<dbReference type="AlphaFoldDB" id="A0AAJ1V1U8"/>
<evidence type="ECO:0000313" key="3">
    <source>
        <dbReference type="EMBL" id="MDK7186905.1"/>
    </source>
</evidence>
<proteinExistence type="predicted"/>
<dbReference type="SUPFAM" id="SSF82549">
    <property type="entry name" value="DAK1/DegV-like"/>
    <property type="match status" value="1"/>
</dbReference>
<dbReference type="GO" id="GO:0008289">
    <property type="term" value="F:lipid binding"/>
    <property type="evidence" value="ECO:0007669"/>
    <property type="project" value="UniProtKB-KW"/>
</dbReference>
<evidence type="ECO:0000313" key="4">
    <source>
        <dbReference type="Proteomes" id="UP001229251"/>
    </source>
</evidence>
<protein>
    <submittedName>
        <fullName evidence="3">DegV family protein</fullName>
    </submittedName>
</protein>
<reference evidence="3" key="1">
    <citation type="submission" date="2023-05" db="EMBL/GenBank/DDBJ databases">
        <title>Cataloging the Phylogenetic Diversity of Human Bladder Bacteria.</title>
        <authorList>
            <person name="Du J."/>
        </authorList>
    </citation>
    <scope>NUCLEOTIDE SEQUENCE</scope>
    <source>
        <strain evidence="3">UMB1231</strain>
    </source>
</reference>
<sequence>MMKTALIVDSTAYLNEDIANHPNVYTIPLSLVFENGTYYQDTSDRSIQLKFYEDLERSTTLPKSSQPQPGKYYELMETLVSKDYQAVIAIHLSSGISGAYSLGQSIMQEYQDRLECYCVDSKSSCIVMEVLTRLAIESLESGLSPQTVAKQLIWQSQRGQTYLMVESLDNLVKGGRLNAAGALVGQLLKIRPILYFDEAGKILLFEKVRTNKKVFLRWIELAQAAWEKYPEGVIFMLTHAENEEACDKMKDMLLQAFPDSEVHINRLGPVITTHTGKGSLGFGILPKIQNEHCQ</sequence>
<gene>
    <name evidence="3" type="ORF">QP433_02815</name>
</gene>
<dbReference type="InterPro" id="IPR003797">
    <property type="entry name" value="DegV"/>
</dbReference>
<comment type="function">
    <text evidence="1">May bind long-chain fatty acids, such as palmitate, and may play a role in lipid transport or fatty acid metabolism.</text>
</comment>
<dbReference type="PANTHER" id="PTHR33434:SF2">
    <property type="entry name" value="FATTY ACID-BINDING PROTEIN TM_1468"/>
    <property type="match status" value="1"/>
</dbReference>
<dbReference type="InterPro" id="IPR043168">
    <property type="entry name" value="DegV_C"/>
</dbReference>
<organism evidence="3 4">
    <name type="scientific">Facklamia hominis</name>
    <dbReference type="NCBI Taxonomy" id="178214"/>
    <lineage>
        <taxon>Bacteria</taxon>
        <taxon>Bacillati</taxon>
        <taxon>Bacillota</taxon>
        <taxon>Bacilli</taxon>
        <taxon>Lactobacillales</taxon>
        <taxon>Aerococcaceae</taxon>
        <taxon>Facklamia</taxon>
    </lineage>
</organism>
<dbReference type="PROSITE" id="PS51482">
    <property type="entry name" value="DEGV"/>
    <property type="match status" value="1"/>
</dbReference>
<dbReference type="NCBIfam" id="TIGR00762">
    <property type="entry name" value="DegV"/>
    <property type="match status" value="1"/>
</dbReference>
<dbReference type="Gene3D" id="3.30.1180.10">
    <property type="match status" value="1"/>
</dbReference>
<accession>A0AAJ1V1U8</accession>
<evidence type="ECO:0000256" key="1">
    <source>
        <dbReference type="ARBA" id="ARBA00003238"/>
    </source>
</evidence>
<keyword evidence="2" id="KW-0446">Lipid-binding</keyword>
<dbReference type="Pfam" id="PF02645">
    <property type="entry name" value="DegV"/>
    <property type="match status" value="1"/>
</dbReference>
<dbReference type="RefSeq" id="WP_285065479.1">
    <property type="nucleotide sequence ID" value="NZ_JASOOE010000004.1"/>
</dbReference>
<dbReference type="EMBL" id="JASOOE010000004">
    <property type="protein sequence ID" value="MDK7186905.1"/>
    <property type="molecule type" value="Genomic_DNA"/>
</dbReference>